<protein>
    <submittedName>
        <fullName evidence="2">Uncharacterized protein</fullName>
    </submittedName>
</protein>
<dbReference type="OrthoDB" id="3501153at2759"/>
<feature type="transmembrane region" description="Helical" evidence="1">
    <location>
        <begin position="49"/>
        <end position="70"/>
    </location>
</feature>
<keyword evidence="1" id="KW-1133">Transmembrane helix</keyword>
<keyword evidence="3" id="KW-1185">Reference proteome</keyword>
<dbReference type="AlphaFoldDB" id="A0A2V1D8Q3"/>
<dbReference type="Proteomes" id="UP000244855">
    <property type="component" value="Unassembled WGS sequence"/>
</dbReference>
<gene>
    <name evidence="2" type="ORF">DM02DRAFT_692972</name>
</gene>
<evidence type="ECO:0000313" key="2">
    <source>
        <dbReference type="EMBL" id="PVH94517.1"/>
    </source>
</evidence>
<sequence>MAAPSYRDTILTPTEPETERLFHCDDESNPVPESGHVAKGPPKYLPLRFLLLLWKSCVLLLALYGLLGLWQRMNDHSALVKQDASCSSGMSVAGKMDPAPVKQDASCSCGTSVAEAMAKGCQYDILSSAWLPPRCRDEKLSAQFDKAGPGPGGAWSYFADLNGTTLIDPSTLSQLTNTGRTYYATNTWHIVHCFYFWKKQYRAKFTGVTVEAWGDTEPHIDHCLKTFRSFAWTESMGSTIEPMLPNPPFRVKNNGKGDT</sequence>
<reference evidence="2 3" key="1">
    <citation type="journal article" date="2018" name="Sci. Rep.">
        <title>Comparative genomics provides insights into the lifestyle and reveals functional heterogeneity of dark septate endophytic fungi.</title>
        <authorList>
            <person name="Knapp D.G."/>
            <person name="Nemeth J.B."/>
            <person name="Barry K."/>
            <person name="Hainaut M."/>
            <person name="Henrissat B."/>
            <person name="Johnson J."/>
            <person name="Kuo A."/>
            <person name="Lim J.H.P."/>
            <person name="Lipzen A."/>
            <person name="Nolan M."/>
            <person name="Ohm R.A."/>
            <person name="Tamas L."/>
            <person name="Grigoriev I.V."/>
            <person name="Spatafora J.W."/>
            <person name="Nagy L.G."/>
            <person name="Kovacs G.M."/>
        </authorList>
    </citation>
    <scope>NUCLEOTIDE SEQUENCE [LARGE SCALE GENOMIC DNA]</scope>
    <source>
        <strain evidence="2 3">DSE2036</strain>
    </source>
</reference>
<keyword evidence="1" id="KW-0472">Membrane</keyword>
<keyword evidence="1" id="KW-0812">Transmembrane</keyword>
<evidence type="ECO:0000313" key="3">
    <source>
        <dbReference type="Proteomes" id="UP000244855"/>
    </source>
</evidence>
<accession>A0A2V1D8Q3</accession>
<name>A0A2V1D8Q3_9PLEO</name>
<proteinExistence type="predicted"/>
<dbReference type="InterPro" id="IPR053008">
    <property type="entry name" value="Phomopsin_biosynth_assoc"/>
</dbReference>
<organism evidence="2 3">
    <name type="scientific">Periconia macrospinosa</name>
    <dbReference type="NCBI Taxonomy" id="97972"/>
    <lineage>
        <taxon>Eukaryota</taxon>
        <taxon>Fungi</taxon>
        <taxon>Dikarya</taxon>
        <taxon>Ascomycota</taxon>
        <taxon>Pezizomycotina</taxon>
        <taxon>Dothideomycetes</taxon>
        <taxon>Pleosporomycetidae</taxon>
        <taxon>Pleosporales</taxon>
        <taxon>Massarineae</taxon>
        <taxon>Periconiaceae</taxon>
        <taxon>Periconia</taxon>
    </lineage>
</organism>
<dbReference type="PANTHER" id="PTHR35896">
    <property type="entry name" value="IG-LIKE DOMAIN-CONTAINING PROTEIN"/>
    <property type="match status" value="1"/>
</dbReference>
<dbReference type="STRING" id="97972.A0A2V1D8Q3"/>
<dbReference type="PANTHER" id="PTHR35896:SF3">
    <property type="entry name" value="MAJOR FACILITATOR SUPERFAMILY TRANSPORTER"/>
    <property type="match status" value="1"/>
</dbReference>
<evidence type="ECO:0000256" key="1">
    <source>
        <dbReference type="SAM" id="Phobius"/>
    </source>
</evidence>
<dbReference type="EMBL" id="KZ805531">
    <property type="protein sequence ID" value="PVH94517.1"/>
    <property type="molecule type" value="Genomic_DNA"/>
</dbReference>